<evidence type="ECO:0000256" key="1">
    <source>
        <dbReference type="ARBA" id="ARBA00022553"/>
    </source>
</evidence>
<dbReference type="InterPro" id="IPR003594">
    <property type="entry name" value="HATPase_dom"/>
</dbReference>
<dbReference type="InterPro" id="IPR011006">
    <property type="entry name" value="CheY-like_superfamily"/>
</dbReference>
<keyword evidence="2" id="KW-0902">Two-component regulatory system</keyword>
<feature type="non-terminal residue" evidence="5">
    <location>
        <position position="1"/>
    </location>
</feature>
<evidence type="ECO:0008006" key="6">
    <source>
        <dbReference type="Google" id="ProtNLM"/>
    </source>
</evidence>
<feature type="domain" description="Response regulatory" evidence="4">
    <location>
        <begin position="144"/>
        <end position="260"/>
    </location>
</feature>
<dbReference type="Gene3D" id="3.40.50.2300">
    <property type="match status" value="1"/>
</dbReference>
<evidence type="ECO:0000259" key="3">
    <source>
        <dbReference type="PROSITE" id="PS50109"/>
    </source>
</evidence>
<dbReference type="PROSITE" id="PS50110">
    <property type="entry name" value="RESPONSE_REGULATORY"/>
    <property type="match status" value="1"/>
</dbReference>
<dbReference type="CDD" id="cd16922">
    <property type="entry name" value="HATPase_EvgS-ArcB-TorS-like"/>
    <property type="match status" value="1"/>
</dbReference>
<reference evidence="5" key="1">
    <citation type="journal article" date="2014" name="Front. Microbiol.">
        <title>High frequency of phylogenetically diverse reductive dehalogenase-homologous genes in deep subseafloor sedimentary metagenomes.</title>
        <authorList>
            <person name="Kawai M."/>
            <person name="Futagami T."/>
            <person name="Toyoda A."/>
            <person name="Takaki Y."/>
            <person name="Nishi S."/>
            <person name="Hori S."/>
            <person name="Arai W."/>
            <person name="Tsubouchi T."/>
            <person name="Morono Y."/>
            <person name="Uchiyama I."/>
            <person name="Ito T."/>
            <person name="Fujiyama A."/>
            <person name="Inagaki F."/>
            <person name="Takami H."/>
        </authorList>
    </citation>
    <scope>NUCLEOTIDE SEQUENCE</scope>
    <source>
        <strain evidence="5">Expedition CK06-06</strain>
    </source>
</reference>
<dbReference type="SMART" id="SM00448">
    <property type="entry name" value="REC"/>
    <property type="match status" value="1"/>
</dbReference>
<feature type="domain" description="Histidine kinase" evidence="3">
    <location>
        <begin position="1"/>
        <end position="117"/>
    </location>
</feature>
<dbReference type="Pfam" id="PF00072">
    <property type="entry name" value="Response_reg"/>
    <property type="match status" value="1"/>
</dbReference>
<sequence>DAGKMRQVLINLLVNAVKFTETGDVWLRALSQPVADGPDMLMLQLEVQDSGPGIPQDRLDKVFETFVQFDYGQDTESGTGLGLAISKSLVEMMDGEIVVESEPGQGTLLKVTIPFQLPEAVLAAPGEEPVAKVIGMQTDQPEWRILVVDDNFDNRLLLSSMLSQIGCNVREAQNGGEAISIFEEWQPHLIWMDMRMPVQDGYATTRKIRTLPGGEAIRIVAVTASVLLEQQEEILAAGCDELIRKPFQDHEIFDSMARQLG</sequence>
<gene>
    <name evidence="5" type="ORF">S01H1_50709</name>
</gene>
<comment type="caution">
    <text evidence="5">The sequence shown here is derived from an EMBL/GenBank/DDBJ whole genome shotgun (WGS) entry which is preliminary data.</text>
</comment>
<dbReference type="SUPFAM" id="SSF55874">
    <property type="entry name" value="ATPase domain of HSP90 chaperone/DNA topoisomerase II/histidine kinase"/>
    <property type="match status" value="1"/>
</dbReference>
<accession>X0W1S5</accession>
<dbReference type="AlphaFoldDB" id="X0W1S5"/>
<protein>
    <recommendedName>
        <fullName evidence="6">Histidine kinase domain-containing protein</fullName>
    </recommendedName>
</protein>
<organism evidence="5">
    <name type="scientific">marine sediment metagenome</name>
    <dbReference type="NCBI Taxonomy" id="412755"/>
    <lineage>
        <taxon>unclassified sequences</taxon>
        <taxon>metagenomes</taxon>
        <taxon>ecological metagenomes</taxon>
    </lineage>
</organism>
<dbReference type="Gene3D" id="3.30.565.10">
    <property type="entry name" value="Histidine kinase-like ATPase, C-terminal domain"/>
    <property type="match status" value="1"/>
</dbReference>
<proteinExistence type="predicted"/>
<dbReference type="InterPro" id="IPR004358">
    <property type="entry name" value="Sig_transdc_His_kin-like_C"/>
</dbReference>
<dbReference type="GO" id="GO:0000160">
    <property type="term" value="P:phosphorelay signal transduction system"/>
    <property type="evidence" value="ECO:0007669"/>
    <property type="project" value="UniProtKB-KW"/>
</dbReference>
<dbReference type="InterPro" id="IPR001789">
    <property type="entry name" value="Sig_transdc_resp-reg_receiver"/>
</dbReference>
<evidence type="ECO:0000259" key="4">
    <source>
        <dbReference type="PROSITE" id="PS50110"/>
    </source>
</evidence>
<keyword evidence="1" id="KW-0597">Phosphoprotein</keyword>
<evidence type="ECO:0000313" key="5">
    <source>
        <dbReference type="EMBL" id="GAG17292.1"/>
    </source>
</evidence>
<dbReference type="GO" id="GO:0016772">
    <property type="term" value="F:transferase activity, transferring phosphorus-containing groups"/>
    <property type="evidence" value="ECO:0007669"/>
    <property type="project" value="InterPro"/>
</dbReference>
<dbReference type="PRINTS" id="PR00344">
    <property type="entry name" value="BCTRLSENSOR"/>
</dbReference>
<evidence type="ECO:0000256" key="2">
    <source>
        <dbReference type="ARBA" id="ARBA00023012"/>
    </source>
</evidence>
<dbReference type="PANTHER" id="PTHR45339:SF1">
    <property type="entry name" value="HYBRID SIGNAL TRANSDUCTION HISTIDINE KINASE J"/>
    <property type="match status" value="1"/>
</dbReference>
<dbReference type="Pfam" id="PF02518">
    <property type="entry name" value="HATPase_c"/>
    <property type="match status" value="1"/>
</dbReference>
<dbReference type="InterPro" id="IPR036890">
    <property type="entry name" value="HATPase_C_sf"/>
</dbReference>
<dbReference type="SUPFAM" id="SSF52172">
    <property type="entry name" value="CheY-like"/>
    <property type="match status" value="1"/>
</dbReference>
<name>X0W1S5_9ZZZZ</name>
<feature type="non-terminal residue" evidence="5">
    <location>
        <position position="261"/>
    </location>
</feature>
<dbReference type="EMBL" id="BARS01032681">
    <property type="protein sequence ID" value="GAG17292.1"/>
    <property type="molecule type" value="Genomic_DNA"/>
</dbReference>
<dbReference type="PROSITE" id="PS50109">
    <property type="entry name" value="HIS_KIN"/>
    <property type="match status" value="1"/>
</dbReference>
<dbReference type="InterPro" id="IPR005467">
    <property type="entry name" value="His_kinase_dom"/>
</dbReference>
<dbReference type="CDD" id="cd17546">
    <property type="entry name" value="REC_hyHK_CKI1_RcsC-like"/>
    <property type="match status" value="1"/>
</dbReference>
<dbReference type="SMART" id="SM00387">
    <property type="entry name" value="HATPase_c"/>
    <property type="match status" value="1"/>
</dbReference>
<dbReference type="PANTHER" id="PTHR45339">
    <property type="entry name" value="HYBRID SIGNAL TRANSDUCTION HISTIDINE KINASE J"/>
    <property type="match status" value="1"/>
</dbReference>